<organism evidence="1 2">
    <name type="scientific">Streptomyces nymphaeiformis</name>
    <dbReference type="NCBI Taxonomy" id="2663842"/>
    <lineage>
        <taxon>Bacteria</taxon>
        <taxon>Bacillati</taxon>
        <taxon>Actinomycetota</taxon>
        <taxon>Actinomycetes</taxon>
        <taxon>Kitasatosporales</taxon>
        <taxon>Streptomycetaceae</taxon>
        <taxon>Streptomyces</taxon>
    </lineage>
</organism>
<proteinExistence type="predicted"/>
<keyword evidence="2" id="KW-1185">Reference proteome</keyword>
<dbReference type="RefSeq" id="WP_116161243.1">
    <property type="nucleotide sequence ID" value="NZ_JACHJY010000001.1"/>
</dbReference>
<sequence length="134" mass="14278">MLGDELGTITGEMTGMRVLSTDGGHAVVETSFRGTSTLLGADMKDMGTYESVSRPDGTLFGEGHGVSMTRAGDTVTWHGSGVGRFTESGGVSWRGALFYETASTEFTRLNGIAALFEFETEESGKVSGTLYEWK</sequence>
<accession>A0A7W7TWD3</accession>
<dbReference type="Proteomes" id="UP000582643">
    <property type="component" value="Unassembled WGS sequence"/>
</dbReference>
<dbReference type="AlphaFoldDB" id="A0A7W7TWD3"/>
<gene>
    <name evidence="1" type="ORF">GGE06_000640</name>
</gene>
<dbReference type="EMBL" id="JACHJY010000001">
    <property type="protein sequence ID" value="MBB4979752.1"/>
    <property type="molecule type" value="Genomic_DNA"/>
</dbReference>
<evidence type="ECO:0008006" key="3">
    <source>
        <dbReference type="Google" id="ProtNLM"/>
    </source>
</evidence>
<evidence type="ECO:0000313" key="2">
    <source>
        <dbReference type="Proteomes" id="UP000582643"/>
    </source>
</evidence>
<name>A0A7W7TWD3_9ACTN</name>
<comment type="caution">
    <text evidence="1">The sequence shown here is derived from an EMBL/GenBank/DDBJ whole genome shotgun (WGS) entry which is preliminary data.</text>
</comment>
<evidence type="ECO:0000313" key="1">
    <source>
        <dbReference type="EMBL" id="MBB4979752.1"/>
    </source>
</evidence>
<reference evidence="1 2" key="1">
    <citation type="submission" date="2020-08" db="EMBL/GenBank/DDBJ databases">
        <title>Genomic Encyclopedia of Type Strains, Phase III (KMG-III): the genomes of soil and plant-associated and newly described type strains.</title>
        <authorList>
            <person name="Whitman W."/>
        </authorList>
    </citation>
    <scope>NUCLEOTIDE SEQUENCE [LARGE SCALE GENOMIC DNA]</scope>
    <source>
        <strain evidence="1 2">SFB5A</strain>
    </source>
</reference>
<protein>
    <recommendedName>
        <fullName evidence="3">DUF3224 domain-containing protein</fullName>
    </recommendedName>
</protein>